<dbReference type="Gene3D" id="3.40.50.720">
    <property type="entry name" value="NAD(P)-binding Rossmann-like Domain"/>
    <property type="match status" value="1"/>
</dbReference>
<comment type="caution">
    <text evidence="3">The sequence shown here is derived from an EMBL/GenBank/DDBJ whole genome shotgun (WGS) entry which is preliminary data.</text>
</comment>
<accession>A0AAV4IEX2</accession>
<dbReference type="InterPro" id="IPR002225">
    <property type="entry name" value="3Beta_OHSteriod_DH/Estase"/>
</dbReference>
<dbReference type="Proteomes" id="UP000762676">
    <property type="component" value="Unassembled WGS sequence"/>
</dbReference>
<sequence length="198" mass="22388">MLITTNISSCPMSSFNFFNYCKKCLVIGGCGFLGQHLCEELIKREWSVQVFDLRKTFDNPKIKFFIGDLCNKEDLKPALEGVYCVFHCASPAPLSNNRAIFYKVNVDGTKNIISACIEVGVKRLVLTSSASVVYEGQDIKNGREEELPYAEKPLDYYTPTKILQEKFVGSKVLCSIIRKIKLNIAHNNFEFARGMANY</sequence>
<evidence type="ECO:0000259" key="2">
    <source>
        <dbReference type="Pfam" id="PF01073"/>
    </source>
</evidence>
<feature type="domain" description="3-beta hydroxysteroid dehydrogenase/isomerase" evidence="2">
    <location>
        <begin position="25"/>
        <end position="168"/>
    </location>
</feature>
<evidence type="ECO:0000313" key="3">
    <source>
        <dbReference type="EMBL" id="GFS08160.1"/>
    </source>
</evidence>
<dbReference type="AlphaFoldDB" id="A0AAV4IEX2"/>
<dbReference type="InterPro" id="IPR050425">
    <property type="entry name" value="NAD(P)_dehydrat-like"/>
</dbReference>
<dbReference type="SUPFAM" id="SSF51735">
    <property type="entry name" value="NAD(P)-binding Rossmann-fold domains"/>
    <property type="match status" value="1"/>
</dbReference>
<dbReference type="GO" id="GO:0016616">
    <property type="term" value="F:oxidoreductase activity, acting on the CH-OH group of donors, NAD or NADP as acceptor"/>
    <property type="evidence" value="ECO:0007669"/>
    <property type="project" value="InterPro"/>
</dbReference>
<dbReference type="PANTHER" id="PTHR10366">
    <property type="entry name" value="NAD DEPENDENT EPIMERASE/DEHYDRATASE"/>
    <property type="match status" value="1"/>
</dbReference>
<dbReference type="PANTHER" id="PTHR10366:SF564">
    <property type="entry name" value="STEROL-4-ALPHA-CARBOXYLATE 3-DEHYDROGENASE, DECARBOXYLATING"/>
    <property type="match status" value="1"/>
</dbReference>
<name>A0AAV4IEX2_9GAST</name>
<evidence type="ECO:0000256" key="1">
    <source>
        <dbReference type="ARBA" id="ARBA00023002"/>
    </source>
</evidence>
<protein>
    <submittedName>
        <fullName evidence="3">Sterol-4-alpha-carboxylate 3-dehydrogenase, decarboxylating</fullName>
    </submittedName>
</protein>
<gene>
    <name evidence="3" type="ORF">ElyMa_004749900</name>
</gene>
<dbReference type="GO" id="GO:0006694">
    <property type="term" value="P:steroid biosynthetic process"/>
    <property type="evidence" value="ECO:0007669"/>
    <property type="project" value="InterPro"/>
</dbReference>
<dbReference type="Pfam" id="PF01073">
    <property type="entry name" value="3Beta_HSD"/>
    <property type="match status" value="1"/>
</dbReference>
<dbReference type="EMBL" id="BMAT01009533">
    <property type="protein sequence ID" value="GFS08160.1"/>
    <property type="molecule type" value="Genomic_DNA"/>
</dbReference>
<keyword evidence="1" id="KW-0560">Oxidoreductase</keyword>
<reference evidence="3 4" key="1">
    <citation type="journal article" date="2021" name="Elife">
        <title>Chloroplast acquisition without the gene transfer in kleptoplastic sea slugs, Plakobranchus ocellatus.</title>
        <authorList>
            <person name="Maeda T."/>
            <person name="Takahashi S."/>
            <person name="Yoshida T."/>
            <person name="Shimamura S."/>
            <person name="Takaki Y."/>
            <person name="Nagai Y."/>
            <person name="Toyoda A."/>
            <person name="Suzuki Y."/>
            <person name="Arimoto A."/>
            <person name="Ishii H."/>
            <person name="Satoh N."/>
            <person name="Nishiyama T."/>
            <person name="Hasebe M."/>
            <person name="Maruyama T."/>
            <person name="Minagawa J."/>
            <person name="Obokata J."/>
            <person name="Shigenobu S."/>
        </authorList>
    </citation>
    <scope>NUCLEOTIDE SEQUENCE [LARGE SCALE GENOMIC DNA]</scope>
</reference>
<organism evidence="3 4">
    <name type="scientific">Elysia marginata</name>
    <dbReference type="NCBI Taxonomy" id="1093978"/>
    <lineage>
        <taxon>Eukaryota</taxon>
        <taxon>Metazoa</taxon>
        <taxon>Spiralia</taxon>
        <taxon>Lophotrochozoa</taxon>
        <taxon>Mollusca</taxon>
        <taxon>Gastropoda</taxon>
        <taxon>Heterobranchia</taxon>
        <taxon>Euthyneura</taxon>
        <taxon>Panpulmonata</taxon>
        <taxon>Sacoglossa</taxon>
        <taxon>Placobranchoidea</taxon>
        <taxon>Plakobranchidae</taxon>
        <taxon>Elysia</taxon>
    </lineage>
</organism>
<dbReference type="InterPro" id="IPR036291">
    <property type="entry name" value="NAD(P)-bd_dom_sf"/>
</dbReference>
<evidence type="ECO:0000313" key="4">
    <source>
        <dbReference type="Proteomes" id="UP000762676"/>
    </source>
</evidence>
<keyword evidence="4" id="KW-1185">Reference proteome</keyword>
<proteinExistence type="predicted"/>